<dbReference type="PANTHER" id="PTHR43802">
    <property type="entry name" value="ENOYL-COA HYDRATASE"/>
    <property type="match status" value="1"/>
</dbReference>
<dbReference type="SUPFAM" id="SSF52096">
    <property type="entry name" value="ClpP/crotonase"/>
    <property type="match status" value="1"/>
</dbReference>
<comment type="caution">
    <text evidence="2">The sequence shown here is derived from an EMBL/GenBank/DDBJ whole genome shotgun (WGS) entry which is preliminary data.</text>
</comment>
<name>A0ABN2FXE8_9ACTN</name>
<dbReference type="Pfam" id="PF00378">
    <property type="entry name" value="ECH_1"/>
    <property type="match status" value="1"/>
</dbReference>
<dbReference type="Gene3D" id="3.90.226.10">
    <property type="entry name" value="2-enoyl-CoA Hydratase, Chain A, domain 1"/>
    <property type="match status" value="1"/>
</dbReference>
<evidence type="ECO:0000256" key="1">
    <source>
        <dbReference type="ARBA" id="ARBA00005254"/>
    </source>
</evidence>
<dbReference type="Proteomes" id="UP001500618">
    <property type="component" value="Unassembled WGS sequence"/>
</dbReference>
<dbReference type="CDD" id="cd06558">
    <property type="entry name" value="crotonase-like"/>
    <property type="match status" value="1"/>
</dbReference>
<dbReference type="EMBL" id="BAAANY010000002">
    <property type="protein sequence ID" value="GAA1661551.1"/>
    <property type="molecule type" value="Genomic_DNA"/>
</dbReference>
<dbReference type="PANTHER" id="PTHR43802:SF1">
    <property type="entry name" value="IP11341P-RELATED"/>
    <property type="match status" value="1"/>
</dbReference>
<gene>
    <name evidence="2" type="ORF">GCM10009765_08850</name>
</gene>
<dbReference type="Gene3D" id="1.10.12.10">
    <property type="entry name" value="Lyase 2-enoyl-coa Hydratase, Chain A, domain 2"/>
    <property type="match status" value="1"/>
</dbReference>
<dbReference type="InterPro" id="IPR029045">
    <property type="entry name" value="ClpP/crotonase-like_dom_sf"/>
</dbReference>
<sequence>MSDRVSVDSDGQVLLIGINRPAKRNAFDLATIAELSAAYERFAADPQMRVGVLYGHGEHFSAGLDLAEVGPAVAKSGPQALKGPGLHDPFGLWGEPIPKPVVLAVQGVSFTLSIELALAADIVVAADDVRFRQLEIGRGIMPFGGATFRAPAQLGWGNAMRFLLTAEEFGAAEALRIGLVQEVVPAGQQLQRAVEIAQIIAAQAPLGVQATLANARIARKSAEQAAVEHLRQVVPEILASEDAAEGLNSFVERRTATFTGQ</sequence>
<keyword evidence="3" id="KW-1185">Reference proteome</keyword>
<proteinExistence type="inferred from homology"/>
<protein>
    <submittedName>
        <fullName evidence="2">Crotonase/enoyl-CoA hydratase family protein</fullName>
    </submittedName>
</protein>
<evidence type="ECO:0000313" key="2">
    <source>
        <dbReference type="EMBL" id="GAA1661551.1"/>
    </source>
</evidence>
<evidence type="ECO:0000313" key="3">
    <source>
        <dbReference type="Proteomes" id="UP001500618"/>
    </source>
</evidence>
<dbReference type="InterPro" id="IPR001753">
    <property type="entry name" value="Enoyl-CoA_hydra/iso"/>
</dbReference>
<comment type="similarity">
    <text evidence="1">Belongs to the enoyl-CoA hydratase/isomerase family.</text>
</comment>
<reference evidence="2 3" key="1">
    <citation type="journal article" date="2019" name="Int. J. Syst. Evol. Microbiol.">
        <title>The Global Catalogue of Microorganisms (GCM) 10K type strain sequencing project: providing services to taxonomists for standard genome sequencing and annotation.</title>
        <authorList>
            <consortium name="The Broad Institute Genomics Platform"/>
            <consortium name="The Broad Institute Genome Sequencing Center for Infectious Disease"/>
            <person name="Wu L."/>
            <person name="Ma J."/>
        </authorList>
    </citation>
    <scope>NUCLEOTIDE SEQUENCE [LARGE SCALE GENOMIC DNA]</scope>
    <source>
        <strain evidence="2 3">JCM 14718</strain>
    </source>
</reference>
<dbReference type="InterPro" id="IPR014748">
    <property type="entry name" value="Enoyl-CoA_hydra_C"/>
</dbReference>
<accession>A0ABN2FXE8</accession>
<organism evidence="2 3">
    <name type="scientific">Fodinicola feengrottensis</name>
    <dbReference type="NCBI Taxonomy" id="435914"/>
    <lineage>
        <taxon>Bacteria</taxon>
        <taxon>Bacillati</taxon>
        <taxon>Actinomycetota</taxon>
        <taxon>Actinomycetes</taxon>
        <taxon>Mycobacteriales</taxon>
        <taxon>Fodinicola</taxon>
    </lineage>
</organism>
<dbReference type="NCBIfam" id="NF005126">
    <property type="entry name" value="PRK06563.1"/>
    <property type="match status" value="1"/>
</dbReference>
<dbReference type="RefSeq" id="WP_344307331.1">
    <property type="nucleotide sequence ID" value="NZ_BAAANY010000002.1"/>
</dbReference>